<dbReference type="STRING" id="1648404.CP97_03865"/>
<dbReference type="EMBL" id="CP011310">
    <property type="protein sequence ID" value="AKQ41355.1"/>
    <property type="molecule type" value="Genomic_DNA"/>
</dbReference>
<keyword evidence="1" id="KW-1133">Transmembrane helix</keyword>
<evidence type="ECO:0000259" key="2">
    <source>
        <dbReference type="Pfam" id="PF07811"/>
    </source>
</evidence>
<feature type="domain" description="TadE-like" evidence="2">
    <location>
        <begin position="14"/>
        <end position="55"/>
    </location>
</feature>
<dbReference type="PATRIC" id="fig|1648404.4.peg.813"/>
<dbReference type="OrthoDB" id="7187024at2"/>
<dbReference type="AlphaFoldDB" id="A0A0H4VA35"/>
<reference evidence="4" key="2">
    <citation type="submission" date="2015-04" db="EMBL/GenBank/DDBJ databases">
        <title>The complete genome sequence of Erythrobacter sp. s21-N3.</title>
        <authorList>
            <person name="Zhuang L."/>
            <person name="Liu Y."/>
            <person name="Shao Z."/>
        </authorList>
    </citation>
    <scope>NUCLEOTIDE SEQUENCE [LARGE SCALE GENOMIC DNA]</scope>
    <source>
        <strain evidence="4">s21-N3</strain>
    </source>
</reference>
<evidence type="ECO:0000256" key="1">
    <source>
        <dbReference type="SAM" id="Phobius"/>
    </source>
</evidence>
<keyword evidence="4" id="KW-1185">Reference proteome</keyword>
<accession>A0A0H4VA35</accession>
<evidence type="ECO:0000313" key="4">
    <source>
        <dbReference type="Proteomes" id="UP000059113"/>
    </source>
</evidence>
<protein>
    <submittedName>
        <fullName evidence="3">Pilus assembly protein TadE</fullName>
    </submittedName>
</protein>
<dbReference type="Proteomes" id="UP000059113">
    <property type="component" value="Chromosome"/>
</dbReference>
<name>A0A0H4VA35_9SPHN</name>
<evidence type="ECO:0000313" key="3">
    <source>
        <dbReference type="EMBL" id="AKQ41355.1"/>
    </source>
</evidence>
<keyword evidence="1" id="KW-0472">Membrane</keyword>
<sequence>MNGFKTLLRDNRAASAAEFALVLPLLLLLLLGTIDVGRYMWNVGQVEKATQMGTRLAVVTDMIPSGLYDYSFAVSGNIPQGDVVPQSSFPGVTCTSTGGTVSCACAQGGSCAFPTTVSANGQQAFDDIVVRMNSQYGGIGADSVRVDYSWSGLGYAGDPNGSDVDPIVTITVQSLPFKPLSLGTLRDLGLPGTSHSLTMEDGLGRGGN</sequence>
<keyword evidence="1" id="KW-0812">Transmembrane</keyword>
<proteinExistence type="predicted"/>
<dbReference type="RefSeq" id="WP_048884866.1">
    <property type="nucleotide sequence ID" value="NZ_CP011310.1"/>
</dbReference>
<organism evidence="3 4">
    <name type="scientific">Aurantiacibacter atlanticus</name>
    <dbReference type="NCBI Taxonomy" id="1648404"/>
    <lineage>
        <taxon>Bacteria</taxon>
        <taxon>Pseudomonadati</taxon>
        <taxon>Pseudomonadota</taxon>
        <taxon>Alphaproteobacteria</taxon>
        <taxon>Sphingomonadales</taxon>
        <taxon>Erythrobacteraceae</taxon>
        <taxon>Aurantiacibacter</taxon>
    </lineage>
</organism>
<reference evidence="3 4" key="1">
    <citation type="journal article" date="2015" name="Int. J. Syst. Evol. Microbiol.">
        <title>Erythrobacter atlanticus sp. nov., a bacterium from ocean sediment able to degrade polycyclic aromatic hydrocarbons.</title>
        <authorList>
            <person name="Zhuang L."/>
            <person name="Liu Y."/>
            <person name="Wang L."/>
            <person name="Wang W."/>
            <person name="Shao Z."/>
        </authorList>
    </citation>
    <scope>NUCLEOTIDE SEQUENCE [LARGE SCALE GENOMIC DNA]</scope>
    <source>
        <strain evidence="4">s21-N3</strain>
    </source>
</reference>
<dbReference type="Pfam" id="PF07811">
    <property type="entry name" value="TadE"/>
    <property type="match status" value="1"/>
</dbReference>
<gene>
    <name evidence="3" type="ORF">CP97_03865</name>
</gene>
<feature type="transmembrane region" description="Helical" evidence="1">
    <location>
        <begin position="21"/>
        <end position="41"/>
    </location>
</feature>
<dbReference type="KEGG" id="ery:CP97_03865"/>
<dbReference type="InterPro" id="IPR012495">
    <property type="entry name" value="TadE-like_dom"/>
</dbReference>